<feature type="compositionally biased region" description="Basic and acidic residues" evidence="2">
    <location>
        <begin position="13"/>
        <end position="26"/>
    </location>
</feature>
<sequence length="169" mass="18491">MGVPSRTSAPTPAHDRTFGYSDHPREGAPTFTPPHRGSSTGSDHCSFREQAARLVIETGRPIAHVAAEIGVGEQLLGRWVRQARDDGGDNGAVLDADERAELERLRKENAELRLDRQFLKKVLMGPLRAHPMKMRIRRSRAFAGVALVRAWVDAGSGGCWADADAAWCP</sequence>
<evidence type="ECO:0000313" key="4">
    <source>
        <dbReference type="Proteomes" id="UP001190465"/>
    </source>
</evidence>
<reference evidence="3 4" key="1">
    <citation type="submission" date="2023-08" db="EMBL/GenBank/DDBJ databases">
        <authorList>
            <person name="Folkvardsen B D."/>
            <person name="Norman A."/>
        </authorList>
    </citation>
    <scope>NUCLEOTIDE SEQUENCE [LARGE SCALE GENOMIC DNA]</scope>
    <source>
        <strain evidence="3 4">Mu0053</strain>
    </source>
</reference>
<evidence type="ECO:0000256" key="1">
    <source>
        <dbReference type="SAM" id="Coils"/>
    </source>
</evidence>
<dbReference type="RefSeq" id="WP_308483024.1">
    <property type="nucleotide sequence ID" value="NZ_OY726397.1"/>
</dbReference>
<dbReference type="Pfam" id="PF01527">
    <property type="entry name" value="HTH_Tnp_1"/>
    <property type="match status" value="1"/>
</dbReference>
<dbReference type="InterPro" id="IPR009057">
    <property type="entry name" value="Homeodomain-like_sf"/>
</dbReference>
<dbReference type="EMBL" id="OY726397">
    <property type="protein sequence ID" value="CAJ1511210.1"/>
    <property type="molecule type" value="Genomic_DNA"/>
</dbReference>
<keyword evidence="4" id="KW-1185">Reference proteome</keyword>
<name>A0ABM9M7M9_9MYCO</name>
<feature type="region of interest" description="Disordered" evidence="2">
    <location>
        <begin position="1"/>
        <end position="44"/>
    </location>
</feature>
<dbReference type="Proteomes" id="UP001190465">
    <property type="component" value="Chromosome"/>
</dbReference>
<dbReference type="SUPFAM" id="SSF46689">
    <property type="entry name" value="Homeodomain-like"/>
    <property type="match status" value="1"/>
</dbReference>
<accession>A0ABM9M7M9</accession>
<gene>
    <name evidence="3" type="ORF">MU0053_005127</name>
</gene>
<keyword evidence="1" id="KW-0175">Coiled coil</keyword>
<dbReference type="InterPro" id="IPR002514">
    <property type="entry name" value="Transposase_8"/>
</dbReference>
<protein>
    <submittedName>
        <fullName evidence="3">Transposase</fullName>
    </submittedName>
</protein>
<organism evidence="3 4">
    <name type="scientific">[Mycobacterium] burgundiense</name>
    <dbReference type="NCBI Taxonomy" id="3064286"/>
    <lineage>
        <taxon>Bacteria</taxon>
        <taxon>Bacillati</taxon>
        <taxon>Actinomycetota</taxon>
        <taxon>Actinomycetes</taxon>
        <taxon>Mycobacteriales</taxon>
        <taxon>Mycobacteriaceae</taxon>
        <taxon>Mycolicibacterium</taxon>
    </lineage>
</organism>
<evidence type="ECO:0000313" key="3">
    <source>
        <dbReference type="EMBL" id="CAJ1511210.1"/>
    </source>
</evidence>
<feature type="coiled-coil region" evidence="1">
    <location>
        <begin position="95"/>
        <end position="122"/>
    </location>
</feature>
<evidence type="ECO:0000256" key="2">
    <source>
        <dbReference type="SAM" id="MobiDB-lite"/>
    </source>
</evidence>
<dbReference type="Gene3D" id="1.10.10.60">
    <property type="entry name" value="Homeodomain-like"/>
    <property type="match status" value="1"/>
</dbReference>
<feature type="compositionally biased region" description="Polar residues" evidence="2">
    <location>
        <begin position="1"/>
        <end position="10"/>
    </location>
</feature>
<proteinExistence type="predicted"/>